<proteinExistence type="predicted"/>
<gene>
    <name evidence="1" type="ORF">FUA23_10615</name>
</gene>
<dbReference type="Proteomes" id="UP000321907">
    <property type="component" value="Unassembled WGS sequence"/>
</dbReference>
<dbReference type="RefSeq" id="WP_147930720.1">
    <property type="nucleotide sequence ID" value="NZ_VOXD01000014.1"/>
</dbReference>
<name>A0A5C7FSI0_9BACT</name>
<sequence length="125" mass="14147">MDKPLLEYFSFTARVLITGRFEPAGPWEGKDAWENKTVITYQMQDHFGGDPVGWFYEDYRNSSCGLGIETGEEWIIFAVADRIGNDHTGMCLGSFLLRNAEGEMTRHASKPDGLYRRLLELCGSS</sequence>
<dbReference type="EMBL" id="VOXD01000014">
    <property type="protein sequence ID" value="TXF89410.1"/>
    <property type="molecule type" value="Genomic_DNA"/>
</dbReference>
<accession>A0A5C7FSI0</accession>
<comment type="caution">
    <text evidence="1">The sequence shown here is derived from an EMBL/GenBank/DDBJ whole genome shotgun (WGS) entry which is preliminary data.</text>
</comment>
<organism evidence="1 2">
    <name type="scientific">Neolewinella aurantiaca</name>
    <dbReference type="NCBI Taxonomy" id="2602767"/>
    <lineage>
        <taxon>Bacteria</taxon>
        <taxon>Pseudomonadati</taxon>
        <taxon>Bacteroidota</taxon>
        <taxon>Saprospiria</taxon>
        <taxon>Saprospirales</taxon>
        <taxon>Lewinellaceae</taxon>
        <taxon>Neolewinella</taxon>
    </lineage>
</organism>
<dbReference type="AlphaFoldDB" id="A0A5C7FSI0"/>
<protein>
    <submittedName>
        <fullName evidence="1">Uncharacterized protein</fullName>
    </submittedName>
</protein>
<evidence type="ECO:0000313" key="1">
    <source>
        <dbReference type="EMBL" id="TXF89410.1"/>
    </source>
</evidence>
<dbReference type="OrthoDB" id="665360at2"/>
<evidence type="ECO:0000313" key="2">
    <source>
        <dbReference type="Proteomes" id="UP000321907"/>
    </source>
</evidence>
<reference evidence="1 2" key="1">
    <citation type="submission" date="2019-08" db="EMBL/GenBank/DDBJ databases">
        <title>Lewinella sp. strain SSH13 Genome sequencing and assembly.</title>
        <authorList>
            <person name="Kim I."/>
        </authorList>
    </citation>
    <scope>NUCLEOTIDE SEQUENCE [LARGE SCALE GENOMIC DNA]</scope>
    <source>
        <strain evidence="1 2">SSH13</strain>
    </source>
</reference>
<keyword evidence="2" id="KW-1185">Reference proteome</keyword>